<dbReference type="AlphaFoldDB" id="A0A2P2N3K8"/>
<accession>A0A2P2N3K8</accession>
<dbReference type="EMBL" id="GGEC01056575">
    <property type="protein sequence ID" value="MBX37059.1"/>
    <property type="molecule type" value="Transcribed_RNA"/>
</dbReference>
<reference evidence="1" key="1">
    <citation type="submission" date="2018-02" db="EMBL/GenBank/DDBJ databases">
        <title>Rhizophora mucronata_Transcriptome.</title>
        <authorList>
            <person name="Meera S.P."/>
            <person name="Sreeshan A."/>
            <person name="Augustine A."/>
        </authorList>
    </citation>
    <scope>NUCLEOTIDE SEQUENCE</scope>
    <source>
        <tissue evidence="1">Leaf</tissue>
    </source>
</reference>
<organism evidence="1">
    <name type="scientific">Rhizophora mucronata</name>
    <name type="common">Asiatic mangrove</name>
    <dbReference type="NCBI Taxonomy" id="61149"/>
    <lineage>
        <taxon>Eukaryota</taxon>
        <taxon>Viridiplantae</taxon>
        <taxon>Streptophyta</taxon>
        <taxon>Embryophyta</taxon>
        <taxon>Tracheophyta</taxon>
        <taxon>Spermatophyta</taxon>
        <taxon>Magnoliopsida</taxon>
        <taxon>eudicotyledons</taxon>
        <taxon>Gunneridae</taxon>
        <taxon>Pentapetalae</taxon>
        <taxon>rosids</taxon>
        <taxon>fabids</taxon>
        <taxon>Malpighiales</taxon>
        <taxon>Rhizophoraceae</taxon>
        <taxon>Rhizophora</taxon>
    </lineage>
</organism>
<proteinExistence type="predicted"/>
<protein>
    <submittedName>
        <fullName evidence="1">Uncharacterized protein</fullName>
    </submittedName>
</protein>
<evidence type="ECO:0000313" key="1">
    <source>
        <dbReference type="EMBL" id="MBX37059.1"/>
    </source>
</evidence>
<sequence>MELATTTNGLLGPIVPPDTDFNVVTMIGLKFFHVRHVRRLVGVRWAHQHTIAQSNNFVGAFDSV</sequence>
<name>A0A2P2N3K8_RHIMU</name>